<organism evidence="1 2">
    <name type="scientific">Melastoma candidum</name>
    <dbReference type="NCBI Taxonomy" id="119954"/>
    <lineage>
        <taxon>Eukaryota</taxon>
        <taxon>Viridiplantae</taxon>
        <taxon>Streptophyta</taxon>
        <taxon>Embryophyta</taxon>
        <taxon>Tracheophyta</taxon>
        <taxon>Spermatophyta</taxon>
        <taxon>Magnoliopsida</taxon>
        <taxon>eudicotyledons</taxon>
        <taxon>Gunneridae</taxon>
        <taxon>Pentapetalae</taxon>
        <taxon>rosids</taxon>
        <taxon>malvids</taxon>
        <taxon>Myrtales</taxon>
        <taxon>Melastomataceae</taxon>
        <taxon>Melastomatoideae</taxon>
        <taxon>Melastomateae</taxon>
        <taxon>Melastoma</taxon>
    </lineage>
</organism>
<reference evidence="2" key="1">
    <citation type="journal article" date="2023" name="Front. Plant Sci.">
        <title>Chromosomal-level genome assembly of Melastoma candidum provides insights into trichome evolution.</title>
        <authorList>
            <person name="Zhong Y."/>
            <person name="Wu W."/>
            <person name="Sun C."/>
            <person name="Zou P."/>
            <person name="Liu Y."/>
            <person name="Dai S."/>
            <person name="Zhou R."/>
        </authorList>
    </citation>
    <scope>NUCLEOTIDE SEQUENCE [LARGE SCALE GENOMIC DNA]</scope>
</reference>
<proteinExistence type="predicted"/>
<sequence length="355" mass="39712">MSNSNGLQGTRDWTFATGKQVFLPPKSPFPGNYSTSYSDFVPSMLAGSTVVQRPAPGEGSFHPIQRTSSESCLTDDQPPSWLDDLLNEPETPVRRGGHRRSSSDPFANFNVASGFSQDNNMTMMSAPSWGVFQEFQPYGSLWYPNPSTESNCVMQKNKSMESSSNAPVHRPNRSIPEDNLHVQSNGPSRDTSLEGDGSSTSCERQKHVEHAANASKAVSDRKDSAYGKASSSEADNKRAKQQFAQRSRVRKLQYIAELERNVQALQAKGSEISAEIDFLNQQHMILNMENKSLRQRLENLSQEQLIKTFEHDLLEREVGRLRGLYKQLLQETPSGHKRSSSKDLNLEFSNLSLKH</sequence>
<keyword evidence="2" id="KW-1185">Reference proteome</keyword>
<protein>
    <submittedName>
        <fullName evidence="1">Uncharacterized protein</fullName>
    </submittedName>
</protein>
<dbReference type="Proteomes" id="UP001057402">
    <property type="component" value="Chromosome 4"/>
</dbReference>
<dbReference type="EMBL" id="CM042883">
    <property type="protein sequence ID" value="KAI4375532.1"/>
    <property type="molecule type" value="Genomic_DNA"/>
</dbReference>
<gene>
    <name evidence="1" type="ORF">MLD38_013390</name>
</gene>
<evidence type="ECO:0000313" key="1">
    <source>
        <dbReference type="EMBL" id="KAI4375532.1"/>
    </source>
</evidence>
<comment type="caution">
    <text evidence="1">The sequence shown here is derived from an EMBL/GenBank/DDBJ whole genome shotgun (WGS) entry which is preliminary data.</text>
</comment>
<accession>A0ACB9RHW4</accession>
<evidence type="ECO:0000313" key="2">
    <source>
        <dbReference type="Proteomes" id="UP001057402"/>
    </source>
</evidence>
<name>A0ACB9RHW4_9MYRT</name>